<accession>A0A7W6DMU9</accession>
<evidence type="ECO:0000313" key="2">
    <source>
        <dbReference type="Proteomes" id="UP000541426"/>
    </source>
</evidence>
<dbReference type="AlphaFoldDB" id="A0A7W6DMU9"/>
<name>A0A7W6DMU9_9RHOB</name>
<dbReference type="EMBL" id="JACIEJ010000005">
    <property type="protein sequence ID" value="MBB3986005.1"/>
    <property type="molecule type" value="Genomic_DNA"/>
</dbReference>
<organism evidence="1 2">
    <name type="scientific">Sagittula marina</name>
    <dbReference type="NCBI Taxonomy" id="943940"/>
    <lineage>
        <taxon>Bacteria</taxon>
        <taxon>Pseudomonadati</taxon>
        <taxon>Pseudomonadota</taxon>
        <taxon>Alphaproteobacteria</taxon>
        <taxon>Rhodobacterales</taxon>
        <taxon>Roseobacteraceae</taxon>
        <taxon>Sagittula</taxon>
    </lineage>
</organism>
<proteinExistence type="predicted"/>
<gene>
    <name evidence="1" type="ORF">GGQ68_002343</name>
</gene>
<comment type="caution">
    <text evidence="1">The sequence shown here is derived from an EMBL/GenBank/DDBJ whole genome shotgun (WGS) entry which is preliminary data.</text>
</comment>
<protein>
    <submittedName>
        <fullName evidence="1">Uncharacterized protein</fullName>
    </submittedName>
</protein>
<keyword evidence="2" id="KW-1185">Reference proteome</keyword>
<reference evidence="1 2" key="1">
    <citation type="submission" date="2020-08" db="EMBL/GenBank/DDBJ databases">
        <title>Genomic Encyclopedia of Type Strains, Phase IV (KMG-IV): sequencing the most valuable type-strain genomes for metagenomic binning, comparative biology and taxonomic classification.</title>
        <authorList>
            <person name="Goeker M."/>
        </authorList>
    </citation>
    <scope>NUCLEOTIDE SEQUENCE [LARGE SCALE GENOMIC DNA]</scope>
    <source>
        <strain evidence="1 2">DSM 102235</strain>
    </source>
</reference>
<sequence length="68" mass="7145">MGNDWILDVLTDLKTFARANGMPALAAQLDDASFVAQAELTSVAKENGIGVFAKRAASGHADRTVGIR</sequence>
<dbReference type="RefSeq" id="WP_183966046.1">
    <property type="nucleotide sequence ID" value="NZ_JACIEJ010000005.1"/>
</dbReference>
<evidence type="ECO:0000313" key="1">
    <source>
        <dbReference type="EMBL" id="MBB3986005.1"/>
    </source>
</evidence>
<dbReference type="Proteomes" id="UP000541426">
    <property type="component" value="Unassembled WGS sequence"/>
</dbReference>